<dbReference type="PANTHER" id="PTHR10701">
    <property type="entry name" value="SMALL NUCLEAR RIBONUCLEOPROTEIN-ASSOCIATED PROTEIN B AND N"/>
    <property type="match status" value="1"/>
</dbReference>
<protein>
    <submittedName>
        <fullName evidence="6">N-alpha-acetyltransferase 38, NatC auxiliary subunit</fullName>
    </submittedName>
</protein>
<dbReference type="SMART" id="SM00651">
    <property type="entry name" value="Sm"/>
    <property type="match status" value="1"/>
</dbReference>
<keyword evidence="5" id="KW-1185">Reference proteome</keyword>
<keyword evidence="2" id="KW-0862">Zinc</keyword>
<reference evidence="6" key="1">
    <citation type="submission" date="2025-08" db="UniProtKB">
        <authorList>
            <consortium name="RefSeq"/>
        </authorList>
    </citation>
    <scope>IDENTIFICATION</scope>
</reference>
<dbReference type="GO" id="GO:0031417">
    <property type="term" value="C:NatC complex"/>
    <property type="evidence" value="ECO:0007669"/>
    <property type="project" value="InterPro"/>
</dbReference>
<dbReference type="FunFam" id="2.30.30.100:FF:000028">
    <property type="entry name" value="N-alpha-acetyltransferase 38, NatC auxiliary subunit"/>
    <property type="match status" value="1"/>
</dbReference>
<dbReference type="SUPFAM" id="SSF50182">
    <property type="entry name" value="Sm-like ribonucleoproteins"/>
    <property type="match status" value="1"/>
</dbReference>
<dbReference type="AlphaFoldDB" id="A0A6P3VZH9"/>
<dbReference type="InterPro" id="IPR007527">
    <property type="entry name" value="Znf_SWIM"/>
</dbReference>
<dbReference type="InterPro" id="IPR001163">
    <property type="entry name" value="Sm_dom_euk/arc"/>
</dbReference>
<dbReference type="PROSITE" id="PS52002">
    <property type="entry name" value="SM"/>
    <property type="match status" value="1"/>
</dbReference>
<evidence type="ECO:0000259" key="4">
    <source>
        <dbReference type="PROSITE" id="PS52002"/>
    </source>
</evidence>
<dbReference type="InterPro" id="IPR047575">
    <property type="entry name" value="Sm"/>
</dbReference>
<dbReference type="Gene3D" id="2.30.30.100">
    <property type="match status" value="1"/>
</dbReference>
<keyword evidence="2" id="KW-0479">Metal-binding</keyword>
<dbReference type="InterPro" id="IPR010920">
    <property type="entry name" value="LSM_dom_sf"/>
</dbReference>
<dbReference type="PROSITE" id="PS50966">
    <property type="entry name" value="ZF_SWIM"/>
    <property type="match status" value="1"/>
</dbReference>
<dbReference type="OrthoDB" id="368909at2759"/>
<dbReference type="GO" id="GO:0008270">
    <property type="term" value="F:zinc ion binding"/>
    <property type="evidence" value="ECO:0007669"/>
    <property type="project" value="UniProtKB-KW"/>
</dbReference>
<dbReference type="InterPro" id="IPR034110">
    <property type="entry name" value="LSMD1_Sm"/>
</dbReference>
<comment type="similarity">
    <text evidence="1">Belongs to the snRNP Sm proteins family.</text>
</comment>
<evidence type="ECO:0000313" key="5">
    <source>
        <dbReference type="Proteomes" id="UP000515152"/>
    </source>
</evidence>
<dbReference type="Proteomes" id="UP000515152">
    <property type="component" value="Chromosome 13"/>
</dbReference>
<dbReference type="InterPro" id="IPR050914">
    <property type="entry name" value="snRNP_SmB/NAA38-like"/>
</dbReference>
<dbReference type="GeneID" id="105902289"/>
<dbReference type="PANTHER" id="PTHR10701:SF5">
    <property type="entry name" value="N-ALPHA-ACETYLTRANSFERASE 38, NATC AUXILIARY SUBUNIT"/>
    <property type="match status" value="1"/>
</dbReference>
<dbReference type="RefSeq" id="XP_012685295.2">
    <property type="nucleotide sequence ID" value="XM_012829841.3"/>
</dbReference>
<evidence type="ECO:0000256" key="1">
    <source>
        <dbReference type="ARBA" id="ARBA00006850"/>
    </source>
</evidence>
<dbReference type="KEGG" id="char:105902289"/>
<name>A0A6P3VZH9_CLUHA</name>
<dbReference type="GO" id="GO:0003723">
    <property type="term" value="F:RNA binding"/>
    <property type="evidence" value="ECO:0007669"/>
    <property type="project" value="InterPro"/>
</dbReference>
<proteinExistence type="inferred from homology"/>
<evidence type="ECO:0000313" key="6">
    <source>
        <dbReference type="RefSeq" id="XP_012685295.2"/>
    </source>
</evidence>
<dbReference type="Pfam" id="PF01423">
    <property type="entry name" value="LSM"/>
    <property type="match status" value="1"/>
</dbReference>
<feature type="domain" description="Sm" evidence="4">
    <location>
        <begin position="78"/>
        <end position="156"/>
    </location>
</feature>
<sequence length="164" mass="18259">MNSTTTLDGAIHHLLIQLERVLDKQKKNEAVQCFCHCLENNQSSNCKHLGRVVPMMATENEENGTDMQFESDESAYSLARLKLESLLNKNMRIRMTDGRTLVGLFLCTDRDCNVILGSAQEFLKSTDSFSQGEPRVLGLAMIPGHHVVSIEVESESLVNSSQGM</sequence>
<keyword evidence="2" id="KW-0863">Zinc-finger</keyword>
<dbReference type="CTD" id="84316"/>
<evidence type="ECO:0000256" key="2">
    <source>
        <dbReference type="PROSITE-ProRule" id="PRU00325"/>
    </source>
</evidence>
<gene>
    <name evidence="6" type="primary">naa38</name>
</gene>
<evidence type="ECO:0000259" key="3">
    <source>
        <dbReference type="PROSITE" id="PS50966"/>
    </source>
</evidence>
<organism evidence="5 6">
    <name type="scientific">Clupea harengus</name>
    <name type="common">Atlantic herring</name>
    <dbReference type="NCBI Taxonomy" id="7950"/>
    <lineage>
        <taxon>Eukaryota</taxon>
        <taxon>Metazoa</taxon>
        <taxon>Chordata</taxon>
        <taxon>Craniata</taxon>
        <taxon>Vertebrata</taxon>
        <taxon>Euteleostomi</taxon>
        <taxon>Actinopterygii</taxon>
        <taxon>Neopterygii</taxon>
        <taxon>Teleostei</taxon>
        <taxon>Clupei</taxon>
        <taxon>Clupeiformes</taxon>
        <taxon>Clupeoidei</taxon>
        <taxon>Clupeidae</taxon>
        <taxon>Clupea</taxon>
    </lineage>
</organism>
<feature type="domain" description="SWIM-type" evidence="3">
    <location>
        <begin position="18"/>
        <end position="57"/>
    </location>
</feature>
<accession>A0A6P3VZH9</accession>
<dbReference type="CDD" id="cd06168">
    <property type="entry name" value="LSMD1"/>
    <property type="match status" value="1"/>
</dbReference>